<evidence type="ECO:0000259" key="1">
    <source>
        <dbReference type="Pfam" id="PF24764"/>
    </source>
</evidence>
<feature type="domain" description="Integrase core" evidence="1">
    <location>
        <begin position="15"/>
        <end position="128"/>
    </location>
</feature>
<dbReference type="EMBL" id="JARPUR010000001">
    <property type="protein sequence ID" value="KAK4885578.1"/>
    <property type="molecule type" value="Genomic_DNA"/>
</dbReference>
<gene>
    <name evidence="2" type="ORF">RN001_001849</name>
</gene>
<organism evidence="2 3">
    <name type="scientific">Aquatica leii</name>
    <dbReference type="NCBI Taxonomy" id="1421715"/>
    <lineage>
        <taxon>Eukaryota</taxon>
        <taxon>Metazoa</taxon>
        <taxon>Ecdysozoa</taxon>
        <taxon>Arthropoda</taxon>
        <taxon>Hexapoda</taxon>
        <taxon>Insecta</taxon>
        <taxon>Pterygota</taxon>
        <taxon>Neoptera</taxon>
        <taxon>Endopterygota</taxon>
        <taxon>Coleoptera</taxon>
        <taxon>Polyphaga</taxon>
        <taxon>Elateriformia</taxon>
        <taxon>Elateroidea</taxon>
        <taxon>Lampyridae</taxon>
        <taxon>Luciolinae</taxon>
        <taxon>Aquatica</taxon>
    </lineage>
</organism>
<comment type="caution">
    <text evidence="2">The sequence shown here is derived from an EMBL/GenBank/DDBJ whole genome shotgun (WGS) entry which is preliminary data.</text>
</comment>
<dbReference type="PANTHER" id="PTHR46791">
    <property type="entry name" value="EXPRESSED PROTEIN"/>
    <property type="match status" value="1"/>
</dbReference>
<accession>A0AAN7PGM7</accession>
<sequence>MLLETYVTITQIVDLRWGFVIHGCIDGYSILMIYLSCKTPIQAESVLQLFLFAINIQGIPSRVRSDHGYENSLVTVFMNLIRGLGQGSHITGKSVHNQRNERLWCDVFKEVIDKIYTEFHNLEENRLFVVDSGKRRY</sequence>
<protein>
    <recommendedName>
        <fullName evidence="1">Integrase core domain-containing protein</fullName>
    </recommendedName>
</protein>
<proteinExistence type="predicted"/>
<evidence type="ECO:0000313" key="3">
    <source>
        <dbReference type="Proteomes" id="UP001353858"/>
    </source>
</evidence>
<dbReference type="Pfam" id="PF24764">
    <property type="entry name" value="rva_4"/>
    <property type="match status" value="1"/>
</dbReference>
<dbReference type="AlphaFoldDB" id="A0AAN7PGM7"/>
<dbReference type="PANTHER" id="PTHR46791:SF5">
    <property type="entry name" value="CLR5 DOMAIN-CONTAINING PROTEIN-RELATED"/>
    <property type="match status" value="1"/>
</dbReference>
<dbReference type="Proteomes" id="UP001353858">
    <property type="component" value="Unassembled WGS sequence"/>
</dbReference>
<reference evidence="3" key="1">
    <citation type="submission" date="2023-01" db="EMBL/GenBank/DDBJ databases">
        <title>Key to firefly adult light organ development and bioluminescence: homeobox transcription factors regulate luciferase expression and transportation to peroxisome.</title>
        <authorList>
            <person name="Fu X."/>
        </authorList>
    </citation>
    <scope>NUCLEOTIDE SEQUENCE [LARGE SCALE GENOMIC DNA]</scope>
</reference>
<keyword evidence="3" id="KW-1185">Reference proteome</keyword>
<feature type="non-terminal residue" evidence="2">
    <location>
        <position position="137"/>
    </location>
</feature>
<name>A0AAN7PGM7_9COLE</name>
<evidence type="ECO:0000313" key="2">
    <source>
        <dbReference type="EMBL" id="KAK4885578.1"/>
    </source>
</evidence>
<dbReference type="InterPro" id="IPR058913">
    <property type="entry name" value="Integrase_dom_put"/>
</dbReference>